<dbReference type="InterPro" id="IPR035952">
    <property type="entry name" value="Rhomboid-like_sf"/>
</dbReference>
<evidence type="ECO:0000256" key="2">
    <source>
        <dbReference type="ARBA" id="ARBA00022692"/>
    </source>
</evidence>
<dbReference type="InterPro" id="IPR022764">
    <property type="entry name" value="Peptidase_S54_rhomboid_dom"/>
</dbReference>
<evidence type="ECO:0000256" key="1">
    <source>
        <dbReference type="ARBA" id="ARBA00004141"/>
    </source>
</evidence>
<dbReference type="GO" id="GO:0006508">
    <property type="term" value="P:proteolysis"/>
    <property type="evidence" value="ECO:0007669"/>
    <property type="project" value="UniProtKB-KW"/>
</dbReference>
<keyword evidence="4 5" id="KW-0472">Membrane</keyword>
<dbReference type="EMBL" id="FOYI01000005">
    <property type="protein sequence ID" value="SFR08318.1"/>
    <property type="molecule type" value="Genomic_DNA"/>
</dbReference>
<dbReference type="Gene3D" id="1.20.1540.10">
    <property type="entry name" value="Rhomboid-like"/>
    <property type="match status" value="1"/>
</dbReference>
<dbReference type="GO" id="GO:0004252">
    <property type="term" value="F:serine-type endopeptidase activity"/>
    <property type="evidence" value="ECO:0007669"/>
    <property type="project" value="InterPro"/>
</dbReference>
<evidence type="ECO:0000259" key="6">
    <source>
        <dbReference type="Pfam" id="PF01694"/>
    </source>
</evidence>
<dbReference type="GO" id="GO:0016020">
    <property type="term" value="C:membrane"/>
    <property type="evidence" value="ECO:0007669"/>
    <property type="project" value="UniProtKB-SubCell"/>
</dbReference>
<protein>
    <submittedName>
        <fullName evidence="7">Membrane associated serine protease, rhomboid family</fullName>
    </submittedName>
</protein>
<name>A0A1I6DSL0_9RHOB</name>
<feature type="transmembrane region" description="Helical" evidence="5">
    <location>
        <begin position="138"/>
        <end position="159"/>
    </location>
</feature>
<feature type="transmembrane region" description="Helical" evidence="5">
    <location>
        <begin position="171"/>
        <end position="190"/>
    </location>
</feature>
<dbReference type="RefSeq" id="WP_092079365.1">
    <property type="nucleotide sequence ID" value="NZ_FOYI01000005.1"/>
</dbReference>
<dbReference type="Pfam" id="PF01694">
    <property type="entry name" value="Rhomboid"/>
    <property type="match status" value="1"/>
</dbReference>
<evidence type="ECO:0000256" key="4">
    <source>
        <dbReference type="ARBA" id="ARBA00023136"/>
    </source>
</evidence>
<feature type="transmembrane region" description="Helical" evidence="5">
    <location>
        <begin position="78"/>
        <end position="100"/>
    </location>
</feature>
<feature type="transmembrane region" description="Helical" evidence="5">
    <location>
        <begin position="202"/>
        <end position="221"/>
    </location>
</feature>
<keyword evidence="7" id="KW-0645">Protease</keyword>
<sequence length="227" mass="24210">MSAHDPSPVNPLPPIVAALFLFIAGIELVLSLADRGLVGGASGVGWRLGAMQRYGFSNEWMDLMLLRQSWGLDGLKRLVTYAFVHVSFTQALFVGVFVLALGKFVGELFHPLAVLAVFVLSAIGGALIFWLLGPAEGWLIGGFPSAYGLIGAFTFLLWLRAGALGQSQLAAFRLIGILMAIQLAFGLLFGGNPDWIGDVGGFVTGFAVSVFVVPGGFARILDKLRQR</sequence>
<evidence type="ECO:0000313" key="7">
    <source>
        <dbReference type="EMBL" id="SFR08318.1"/>
    </source>
</evidence>
<gene>
    <name evidence="7" type="ORF">SAMN04515673_10542</name>
</gene>
<proteinExistence type="predicted"/>
<keyword evidence="7" id="KW-0378">Hydrolase</keyword>
<comment type="subcellular location">
    <subcellularLocation>
        <location evidence="1">Membrane</location>
        <topology evidence="1">Multi-pass membrane protein</topology>
    </subcellularLocation>
</comment>
<dbReference type="Proteomes" id="UP000199302">
    <property type="component" value="Unassembled WGS sequence"/>
</dbReference>
<feature type="transmembrane region" description="Helical" evidence="5">
    <location>
        <begin position="112"/>
        <end position="132"/>
    </location>
</feature>
<dbReference type="OrthoDB" id="7836448at2"/>
<evidence type="ECO:0000256" key="5">
    <source>
        <dbReference type="SAM" id="Phobius"/>
    </source>
</evidence>
<reference evidence="7 8" key="1">
    <citation type="submission" date="2016-10" db="EMBL/GenBank/DDBJ databases">
        <authorList>
            <person name="de Groot N.N."/>
        </authorList>
    </citation>
    <scope>NUCLEOTIDE SEQUENCE [LARGE SCALE GENOMIC DNA]</scope>
    <source>
        <strain evidence="8">KMM 9023,NRIC 0796,JCM 17311,KCTC 23692</strain>
    </source>
</reference>
<keyword evidence="3 5" id="KW-1133">Transmembrane helix</keyword>
<accession>A0A1I6DSL0</accession>
<keyword evidence="2 5" id="KW-0812">Transmembrane</keyword>
<keyword evidence="8" id="KW-1185">Reference proteome</keyword>
<dbReference type="STRING" id="871652.SAMN04515673_10542"/>
<evidence type="ECO:0000256" key="3">
    <source>
        <dbReference type="ARBA" id="ARBA00022989"/>
    </source>
</evidence>
<evidence type="ECO:0000313" key="8">
    <source>
        <dbReference type="Proteomes" id="UP000199302"/>
    </source>
</evidence>
<feature type="domain" description="Peptidase S54 rhomboid" evidence="6">
    <location>
        <begin position="76"/>
        <end position="213"/>
    </location>
</feature>
<dbReference type="AlphaFoldDB" id="A0A1I6DSL0"/>
<organism evidence="7 8">
    <name type="scientific">Poseidonocella sedimentorum</name>
    <dbReference type="NCBI Taxonomy" id="871652"/>
    <lineage>
        <taxon>Bacteria</taxon>
        <taxon>Pseudomonadati</taxon>
        <taxon>Pseudomonadota</taxon>
        <taxon>Alphaproteobacteria</taxon>
        <taxon>Rhodobacterales</taxon>
        <taxon>Roseobacteraceae</taxon>
        <taxon>Poseidonocella</taxon>
    </lineage>
</organism>
<feature type="transmembrane region" description="Helical" evidence="5">
    <location>
        <begin position="12"/>
        <end position="33"/>
    </location>
</feature>
<dbReference type="SUPFAM" id="SSF144091">
    <property type="entry name" value="Rhomboid-like"/>
    <property type="match status" value="1"/>
</dbReference>